<name>A0A2I2KP42_9ACTN</name>
<protein>
    <submittedName>
        <fullName evidence="1">Uncharacterized protein</fullName>
    </submittedName>
</protein>
<evidence type="ECO:0000313" key="1">
    <source>
        <dbReference type="EMBL" id="SNQ47420.1"/>
    </source>
</evidence>
<evidence type="ECO:0000313" key="2">
    <source>
        <dbReference type="Proteomes" id="UP000234331"/>
    </source>
</evidence>
<dbReference type="EMBL" id="FZMO01000100">
    <property type="protein sequence ID" value="SNQ47420.1"/>
    <property type="molecule type" value="Genomic_DNA"/>
</dbReference>
<gene>
    <name evidence="1" type="ORF">FRACA_1890013</name>
</gene>
<dbReference type="Proteomes" id="UP000234331">
    <property type="component" value="Unassembled WGS sequence"/>
</dbReference>
<keyword evidence="2" id="KW-1185">Reference proteome</keyword>
<reference evidence="1 2" key="1">
    <citation type="submission" date="2017-06" db="EMBL/GenBank/DDBJ databases">
        <authorList>
            <person name="Kim H.J."/>
            <person name="Triplett B.A."/>
        </authorList>
    </citation>
    <scope>NUCLEOTIDE SEQUENCE [LARGE SCALE GENOMIC DNA]</scope>
    <source>
        <strain evidence="1">FRACA_ARgP5</strain>
    </source>
</reference>
<sequence>MPSVGAPARSSSARPRAVVIGAPRAVVIGAPRAVVDRCSLGAINLGNKRRLR</sequence>
<organism evidence="1 2">
    <name type="scientific">Frankia canadensis</name>
    <dbReference type="NCBI Taxonomy" id="1836972"/>
    <lineage>
        <taxon>Bacteria</taxon>
        <taxon>Bacillati</taxon>
        <taxon>Actinomycetota</taxon>
        <taxon>Actinomycetes</taxon>
        <taxon>Frankiales</taxon>
        <taxon>Frankiaceae</taxon>
        <taxon>Frankia</taxon>
    </lineage>
</organism>
<dbReference type="AlphaFoldDB" id="A0A2I2KP42"/>
<accession>A0A2I2KP42</accession>
<proteinExistence type="predicted"/>